<proteinExistence type="predicted"/>
<dbReference type="Proteomes" id="UP001595476">
    <property type="component" value="Unassembled WGS sequence"/>
</dbReference>
<dbReference type="Pfam" id="PF26621">
    <property type="entry name" value="DUF8198"/>
    <property type="match status" value="1"/>
</dbReference>
<dbReference type="NCBIfam" id="NF047641">
    <property type="entry name" value="FFLEE_fam"/>
    <property type="match status" value="1"/>
</dbReference>
<feature type="domain" description="DUF8198" evidence="1">
    <location>
        <begin position="31"/>
        <end position="245"/>
    </location>
</feature>
<accession>A0ABV7HL31</accession>
<organism evidence="2 3">
    <name type="scientific">Litoribrevibacter euphylliae</name>
    <dbReference type="NCBI Taxonomy" id="1834034"/>
    <lineage>
        <taxon>Bacteria</taxon>
        <taxon>Pseudomonadati</taxon>
        <taxon>Pseudomonadota</taxon>
        <taxon>Gammaproteobacteria</taxon>
        <taxon>Oceanospirillales</taxon>
        <taxon>Oceanospirillaceae</taxon>
        <taxon>Litoribrevibacter</taxon>
    </lineage>
</organism>
<gene>
    <name evidence="2" type="ORF">ACFOEK_15185</name>
</gene>
<evidence type="ECO:0000259" key="1">
    <source>
        <dbReference type="Pfam" id="PF26621"/>
    </source>
</evidence>
<dbReference type="InterPro" id="IPR058063">
    <property type="entry name" value="FFLEE_fam"/>
</dbReference>
<keyword evidence="3" id="KW-1185">Reference proteome</keyword>
<sequence length="248" mass="28393">MIKDKLAKPVSGKHGEALRQLLLQNRDRHNTAKPEDQQLALQHLMVWQTDRLRQTHQDLFLSNRYQAAAHYFVDDLYLSPSAIQRDKDLERVFPTLVKLLPDDTLETVANAIELNILSAELDQQLANIMFLQDRSLTICASQITEERYTDAYLATGAKDLRQRQLNLIEQIGHDLDHLVRFPFISLTLKLIRKPAHKKGLGSLHDFLERGFNTFKALGGAEEFMEIIVKREGKILENLNAGKASPFEI</sequence>
<dbReference type="InterPro" id="IPR058511">
    <property type="entry name" value="DUF8198"/>
</dbReference>
<dbReference type="RefSeq" id="WP_386722302.1">
    <property type="nucleotide sequence ID" value="NZ_JBHRSZ010000006.1"/>
</dbReference>
<reference evidence="3" key="1">
    <citation type="journal article" date="2019" name="Int. J. Syst. Evol. Microbiol.">
        <title>The Global Catalogue of Microorganisms (GCM) 10K type strain sequencing project: providing services to taxonomists for standard genome sequencing and annotation.</title>
        <authorList>
            <consortium name="The Broad Institute Genomics Platform"/>
            <consortium name="The Broad Institute Genome Sequencing Center for Infectious Disease"/>
            <person name="Wu L."/>
            <person name="Ma J."/>
        </authorList>
    </citation>
    <scope>NUCLEOTIDE SEQUENCE [LARGE SCALE GENOMIC DNA]</scope>
    <source>
        <strain evidence="3">KCTC 52438</strain>
    </source>
</reference>
<evidence type="ECO:0000313" key="2">
    <source>
        <dbReference type="EMBL" id="MFC3152377.1"/>
    </source>
</evidence>
<comment type="caution">
    <text evidence="2">The sequence shown here is derived from an EMBL/GenBank/DDBJ whole genome shotgun (WGS) entry which is preliminary data.</text>
</comment>
<evidence type="ECO:0000313" key="3">
    <source>
        <dbReference type="Proteomes" id="UP001595476"/>
    </source>
</evidence>
<protein>
    <recommendedName>
        <fullName evidence="1">DUF8198 domain-containing protein</fullName>
    </recommendedName>
</protein>
<name>A0ABV7HL31_9GAMM</name>
<dbReference type="EMBL" id="JBHRSZ010000006">
    <property type="protein sequence ID" value="MFC3152377.1"/>
    <property type="molecule type" value="Genomic_DNA"/>
</dbReference>